<dbReference type="SUPFAM" id="SSF48371">
    <property type="entry name" value="ARM repeat"/>
    <property type="match status" value="1"/>
</dbReference>
<dbReference type="PANTHER" id="PTHR41291:SF1">
    <property type="entry name" value="DNA ALKYLATION REPAIR PROTEIN"/>
    <property type="match status" value="1"/>
</dbReference>
<reference evidence="1 2" key="1">
    <citation type="submission" date="2018-06" db="EMBL/GenBank/DDBJ databases">
        <title>Rhizobium wuzhouense sp. nov., isolated from roots of Oryza officinalis.</title>
        <authorList>
            <person name="Yuan T."/>
        </authorList>
    </citation>
    <scope>NUCLEOTIDE SEQUENCE [LARGE SCALE GENOMIC DNA]</scope>
    <source>
        <strain evidence="1 2">W44</strain>
    </source>
</reference>
<evidence type="ECO:0000313" key="2">
    <source>
        <dbReference type="Proteomes" id="UP000247536"/>
    </source>
</evidence>
<accession>A0ABX5NVV6</accession>
<dbReference type="RefSeq" id="WP_110790682.1">
    <property type="nucleotide sequence ID" value="NZ_QJRY01000002.1"/>
</dbReference>
<dbReference type="EMBL" id="QJRY01000002">
    <property type="protein sequence ID" value="PYB75295.1"/>
    <property type="molecule type" value="Genomic_DNA"/>
</dbReference>
<sequence>MIGPSSTATELVAHLRSMRSEENIAGMARFGIVTQDALGIGNPAIQKLAKTVGKSQQRAFELWATGIREARMLAIWTFDPALLSPDDVSRLAADFNSWEIVDAAADLLTETPYWHDLIEGFAKDEREFVRRAAFAMIAGATVHNKEEPDATFIAWLPLIERYATDPRNFVKKSVNWALRNIGKRSRSCRAEALLLASRLADASDAAARWVGKDALRELSDPKRIAKLK</sequence>
<name>A0ABX5NVV6_9HYPH</name>
<dbReference type="InterPro" id="IPR014825">
    <property type="entry name" value="DNA_alkylation"/>
</dbReference>
<dbReference type="Gene3D" id="1.25.10.90">
    <property type="match status" value="1"/>
</dbReference>
<gene>
    <name evidence="1" type="ORF">DMY87_07555</name>
</gene>
<evidence type="ECO:0000313" key="1">
    <source>
        <dbReference type="EMBL" id="PYB75295.1"/>
    </source>
</evidence>
<keyword evidence="2" id="KW-1185">Reference proteome</keyword>
<dbReference type="InterPro" id="IPR016024">
    <property type="entry name" value="ARM-type_fold"/>
</dbReference>
<protein>
    <submittedName>
        <fullName evidence="1">DNA alkylation repair protein</fullName>
    </submittedName>
</protein>
<organism evidence="1 2">
    <name type="scientific">Rhizobium wuzhouense</name>
    <dbReference type="NCBI Taxonomy" id="1986026"/>
    <lineage>
        <taxon>Bacteria</taxon>
        <taxon>Pseudomonadati</taxon>
        <taxon>Pseudomonadota</taxon>
        <taxon>Alphaproteobacteria</taxon>
        <taxon>Hyphomicrobiales</taxon>
        <taxon>Rhizobiaceae</taxon>
        <taxon>Rhizobium/Agrobacterium group</taxon>
        <taxon>Rhizobium</taxon>
    </lineage>
</organism>
<dbReference type="Proteomes" id="UP000247536">
    <property type="component" value="Unassembled WGS sequence"/>
</dbReference>
<proteinExistence type="predicted"/>
<dbReference type="PANTHER" id="PTHR41291">
    <property type="entry name" value="DNA ALKYLATION REPAIR PROTEIN"/>
    <property type="match status" value="1"/>
</dbReference>
<comment type="caution">
    <text evidence="1">The sequence shown here is derived from an EMBL/GenBank/DDBJ whole genome shotgun (WGS) entry which is preliminary data.</text>
</comment>
<dbReference type="Pfam" id="PF08713">
    <property type="entry name" value="DNA_alkylation"/>
    <property type="match status" value="1"/>
</dbReference>
<dbReference type="CDD" id="cd06561">
    <property type="entry name" value="AlkD_like"/>
    <property type="match status" value="1"/>
</dbReference>